<keyword evidence="4" id="KW-1133">Transmembrane helix</keyword>
<dbReference type="Proteomes" id="UP001217089">
    <property type="component" value="Unassembled WGS sequence"/>
</dbReference>
<dbReference type="InterPro" id="IPR023780">
    <property type="entry name" value="Chromo_domain"/>
</dbReference>
<proteinExistence type="predicted"/>
<dbReference type="SUPFAM" id="SSF54160">
    <property type="entry name" value="Chromo domain-like"/>
    <property type="match status" value="1"/>
</dbReference>
<keyword evidence="4" id="KW-0472">Membrane</keyword>
<feature type="region of interest" description="Disordered" evidence="3">
    <location>
        <begin position="57"/>
        <end position="124"/>
    </location>
</feature>
<evidence type="ECO:0000313" key="7">
    <source>
        <dbReference type="Proteomes" id="UP001217089"/>
    </source>
</evidence>
<name>A0ABQ9EH20_TEGGR</name>
<organism evidence="6 7">
    <name type="scientific">Tegillarca granosa</name>
    <name type="common">Malaysian cockle</name>
    <name type="synonym">Anadara granosa</name>
    <dbReference type="NCBI Taxonomy" id="220873"/>
    <lineage>
        <taxon>Eukaryota</taxon>
        <taxon>Metazoa</taxon>
        <taxon>Spiralia</taxon>
        <taxon>Lophotrochozoa</taxon>
        <taxon>Mollusca</taxon>
        <taxon>Bivalvia</taxon>
        <taxon>Autobranchia</taxon>
        <taxon>Pteriomorphia</taxon>
        <taxon>Arcoida</taxon>
        <taxon>Arcoidea</taxon>
        <taxon>Arcidae</taxon>
        <taxon>Tegillarca</taxon>
    </lineage>
</organism>
<sequence length="204" mass="23507">MASSDESGSEFEVSKILKQRKRKGLIEYLVQWKGFDQDDSWEPSKNLKYCQKAIDDFNNETSARKSRSRSASRSRSRSRGRSSSRGRKSPARRKSSPKKESKSETTMTVRSRRSVAGGTVEKTEVVTKSVEEIKPKADERTQRSIIREKVETVKVTRTNSTPSEKKRWKVPEYLRFTSSDYPVMIIFVCISVIMLTFVLEKHVK</sequence>
<evidence type="ECO:0000256" key="4">
    <source>
        <dbReference type="SAM" id="Phobius"/>
    </source>
</evidence>
<dbReference type="InterPro" id="IPR000953">
    <property type="entry name" value="Chromo/chromo_shadow_dom"/>
</dbReference>
<evidence type="ECO:0000259" key="5">
    <source>
        <dbReference type="PROSITE" id="PS50013"/>
    </source>
</evidence>
<feature type="transmembrane region" description="Helical" evidence="4">
    <location>
        <begin position="181"/>
        <end position="199"/>
    </location>
</feature>
<keyword evidence="7" id="KW-1185">Reference proteome</keyword>
<dbReference type="SMART" id="SM00298">
    <property type="entry name" value="CHROMO"/>
    <property type="match status" value="1"/>
</dbReference>
<evidence type="ECO:0000313" key="6">
    <source>
        <dbReference type="EMBL" id="KAJ8302548.1"/>
    </source>
</evidence>
<dbReference type="InterPro" id="IPR051219">
    <property type="entry name" value="Heterochromatin_chromo-domain"/>
</dbReference>
<dbReference type="PROSITE" id="PS50013">
    <property type="entry name" value="CHROMO_2"/>
    <property type="match status" value="1"/>
</dbReference>
<keyword evidence="2" id="KW-0539">Nucleus</keyword>
<gene>
    <name evidence="6" type="ORF">KUTeg_018944</name>
</gene>
<feature type="compositionally biased region" description="Basic residues" evidence="3">
    <location>
        <begin position="64"/>
        <end position="96"/>
    </location>
</feature>
<comment type="caution">
    <text evidence="6">The sequence shown here is derived from an EMBL/GenBank/DDBJ whole genome shotgun (WGS) entry which is preliminary data.</text>
</comment>
<dbReference type="Gene3D" id="2.40.50.40">
    <property type="match status" value="1"/>
</dbReference>
<dbReference type="InterPro" id="IPR016197">
    <property type="entry name" value="Chromo-like_dom_sf"/>
</dbReference>
<evidence type="ECO:0000256" key="3">
    <source>
        <dbReference type="SAM" id="MobiDB-lite"/>
    </source>
</evidence>
<protein>
    <recommendedName>
        <fullName evidence="5">Chromo domain-containing protein</fullName>
    </recommendedName>
</protein>
<comment type="subcellular location">
    <subcellularLocation>
        <location evidence="1">Nucleus</location>
    </subcellularLocation>
</comment>
<feature type="domain" description="Chromo" evidence="5">
    <location>
        <begin position="11"/>
        <end position="69"/>
    </location>
</feature>
<keyword evidence="4" id="KW-0812">Transmembrane</keyword>
<evidence type="ECO:0000256" key="2">
    <source>
        <dbReference type="ARBA" id="ARBA00023242"/>
    </source>
</evidence>
<dbReference type="CDD" id="cd00024">
    <property type="entry name" value="CD_CSD"/>
    <property type="match status" value="1"/>
</dbReference>
<dbReference type="PANTHER" id="PTHR22812">
    <property type="entry name" value="CHROMOBOX PROTEIN"/>
    <property type="match status" value="1"/>
</dbReference>
<reference evidence="6 7" key="1">
    <citation type="submission" date="2022-12" db="EMBL/GenBank/DDBJ databases">
        <title>Chromosome-level genome of Tegillarca granosa.</title>
        <authorList>
            <person name="Kim J."/>
        </authorList>
    </citation>
    <scope>NUCLEOTIDE SEQUENCE [LARGE SCALE GENOMIC DNA]</scope>
    <source>
        <strain evidence="6">Teg-2019</strain>
        <tissue evidence="6">Adductor muscle</tissue>
    </source>
</reference>
<accession>A0ABQ9EH20</accession>
<evidence type="ECO:0000256" key="1">
    <source>
        <dbReference type="ARBA" id="ARBA00004123"/>
    </source>
</evidence>
<dbReference type="Pfam" id="PF00385">
    <property type="entry name" value="Chromo"/>
    <property type="match status" value="1"/>
</dbReference>
<dbReference type="EMBL" id="JARBDR010000917">
    <property type="protein sequence ID" value="KAJ8302548.1"/>
    <property type="molecule type" value="Genomic_DNA"/>
</dbReference>